<dbReference type="GeneID" id="95973237"/>
<gene>
    <name evidence="4" type="ORF">C2R22_07675</name>
</gene>
<dbReference type="OrthoDB" id="121879at2157"/>
<dbReference type="PANTHER" id="PTHR40698">
    <property type="entry name" value="FLAGELLA-RELATED PROTEIN E-RELATED-RELATED"/>
    <property type="match status" value="1"/>
</dbReference>
<evidence type="ECO:0000256" key="2">
    <source>
        <dbReference type="ARBA" id="ARBA00022440"/>
    </source>
</evidence>
<dbReference type="EMBL" id="CP026309">
    <property type="protein sequence ID" value="AUV81550.1"/>
    <property type="molecule type" value="Genomic_DNA"/>
</dbReference>
<accession>A0A2I8VI13</accession>
<feature type="domain" description="Archaeal flagella protein FlaD/E" evidence="3">
    <location>
        <begin position="7"/>
        <end position="94"/>
    </location>
</feature>
<dbReference type="InterPro" id="IPR006752">
    <property type="entry name" value="Arch_fla_DE"/>
</dbReference>
<protein>
    <recommendedName>
        <fullName evidence="3">Archaeal flagella protein FlaD/E domain-containing protein</fullName>
    </recommendedName>
</protein>
<dbReference type="PANTHER" id="PTHR40698:SF1">
    <property type="entry name" value="FLAGELLA-RELATED PROTEIN D-RELATED"/>
    <property type="match status" value="1"/>
</dbReference>
<dbReference type="RefSeq" id="WP_103425238.1">
    <property type="nucleotide sequence ID" value="NZ_CP026309.1"/>
</dbReference>
<dbReference type="KEGG" id="srub:C2R22_07675"/>
<dbReference type="Pfam" id="PF04659">
    <property type="entry name" value="Arch_fla_DE"/>
    <property type="match status" value="1"/>
</dbReference>
<keyword evidence="2" id="KW-0974">Archaeal flagellum</keyword>
<dbReference type="Proteomes" id="UP000236584">
    <property type="component" value="Chromosome"/>
</dbReference>
<reference evidence="4 5" key="1">
    <citation type="submission" date="2018-01" db="EMBL/GenBank/DDBJ databases">
        <title>Complete genome sequence of Salinigranum rubrum GX10T, an extremely halophilic archaeon isolated from a marine solar saltern.</title>
        <authorList>
            <person name="Han S."/>
        </authorList>
    </citation>
    <scope>NUCLEOTIDE SEQUENCE [LARGE SCALE GENOMIC DNA]</scope>
    <source>
        <strain evidence="4 5">GX10</strain>
    </source>
</reference>
<dbReference type="InterPro" id="IPR052494">
    <property type="entry name" value="Flagella_assembly_related"/>
</dbReference>
<sequence length="97" mass="11179">MVAEEMTKPYLGSLPQKYAAERVIFDWLEFLVLKGGFKRTMDALRYYRTIEWITPDVEDALQDYLVGFTEDGQGGHDLDVDDHQLSLLYVARLASMT</sequence>
<dbReference type="AlphaFoldDB" id="A0A2I8VI13"/>
<evidence type="ECO:0000313" key="5">
    <source>
        <dbReference type="Proteomes" id="UP000236584"/>
    </source>
</evidence>
<evidence type="ECO:0000259" key="3">
    <source>
        <dbReference type="Pfam" id="PF04659"/>
    </source>
</evidence>
<comment type="subcellular location">
    <subcellularLocation>
        <location evidence="1">Archaeal flagellum</location>
    </subcellularLocation>
</comment>
<organism evidence="4 5">
    <name type="scientific">Salinigranum rubrum</name>
    <dbReference type="NCBI Taxonomy" id="755307"/>
    <lineage>
        <taxon>Archaea</taxon>
        <taxon>Methanobacteriati</taxon>
        <taxon>Methanobacteriota</taxon>
        <taxon>Stenosarchaea group</taxon>
        <taxon>Halobacteria</taxon>
        <taxon>Halobacteriales</taxon>
        <taxon>Haloferacaceae</taxon>
        <taxon>Salinigranum</taxon>
    </lineage>
</organism>
<name>A0A2I8VI13_9EURY</name>
<dbReference type="GO" id="GO:0097588">
    <property type="term" value="P:archaeal or bacterial-type flagellum-dependent cell motility"/>
    <property type="evidence" value="ECO:0007669"/>
    <property type="project" value="InterPro"/>
</dbReference>
<keyword evidence="5" id="KW-1185">Reference proteome</keyword>
<proteinExistence type="predicted"/>
<evidence type="ECO:0000256" key="1">
    <source>
        <dbReference type="ARBA" id="ARBA00004618"/>
    </source>
</evidence>
<evidence type="ECO:0000313" key="4">
    <source>
        <dbReference type="EMBL" id="AUV81550.1"/>
    </source>
</evidence>
<dbReference type="GO" id="GO:0097589">
    <property type="term" value="C:archaeal-type flagellum"/>
    <property type="evidence" value="ECO:0007669"/>
    <property type="project" value="UniProtKB-SubCell"/>
</dbReference>